<feature type="region of interest" description="Disordered" evidence="5">
    <location>
        <begin position="909"/>
        <end position="953"/>
    </location>
</feature>
<dbReference type="InterPro" id="IPR001680">
    <property type="entry name" value="WD40_rpt"/>
</dbReference>
<dbReference type="Gene3D" id="1.10.1540.10">
    <property type="entry name" value="BEACH domain"/>
    <property type="match status" value="2"/>
</dbReference>
<feature type="coiled-coil region" evidence="4">
    <location>
        <begin position="1102"/>
        <end position="1129"/>
    </location>
</feature>
<evidence type="ECO:0000256" key="2">
    <source>
        <dbReference type="ARBA" id="ARBA00022737"/>
    </source>
</evidence>
<dbReference type="OrthoDB" id="26681at2759"/>
<gene>
    <name evidence="8" type="primary">NBEAL2</name>
</gene>
<dbReference type="Gene3D" id="2.30.29.30">
    <property type="entry name" value="Pleckstrin-homology domain (PH domain)/Phosphotyrosine-binding domain (PTB)"/>
    <property type="match status" value="1"/>
</dbReference>
<feature type="compositionally biased region" description="Polar residues" evidence="5">
    <location>
        <begin position="944"/>
        <end position="953"/>
    </location>
</feature>
<dbReference type="Gene3D" id="2.130.10.10">
    <property type="entry name" value="YVTN repeat-like/Quinoprotein amine dehydrogenase"/>
    <property type="match status" value="1"/>
</dbReference>
<dbReference type="InterPro" id="IPR046852">
    <property type="entry name" value="Neurobeachin_a-sol"/>
</dbReference>
<dbReference type="InterPro" id="IPR015943">
    <property type="entry name" value="WD40/YVTN_repeat-like_dom_sf"/>
</dbReference>
<proteinExistence type="predicted"/>
<dbReference type="GO" id="GO:0016020">
    <property type="term" value="C:membrane"/>
    <property type="evidence" value="ECO:0007669"/>
    <property type="project" value="TreeGrafter"/>
</dbReference>
<evidence type="ECO:0000313" key="8">
    <source>
        <dbReference type="RefSeq" id="XP_013913924.1"/>
    </source>
</evidence>
<dbReference type="InterPro" id="IPR036372">
    <property type="entry name" value="BEACH_dom_sf"/>
</dbReference>
<dbReference type="KEGG" id="tsr:106542653"/>
<dbReference type="Pfam" id="PF20425">
    <property type="entry name" value="Neurobeachin"/>
    <property type="match status" value="1"/>
</dbReference>
<dbReference type="InterPro" id="IPR000409">
    <property type="entry name" value="BEACH_dom"/>
</dbReference>
<reference evidence="8" key="1">
    <citation type="submission" date="2025-08" db="UniProtKB">
        <authorList>
            <consortium name="RefSeq"/>
        </authorList>
    </citation>
    <scope>IDENTIFICATION</scope>
</reference>
<name>A0A6I9XE60_9SAUR</name>
<dbReference type="CDD" id="cd01201">
    <property type="entry name" value="PH_BEACH"/>
    <property type="match status" value="1"/>
</dbReference>
<keyword evidence="7" id="KW-1185">Reference proteome</keyword>
<keyword evidence="4" id="KW-0175">Coiled coil</keyword>
<dbReference type="SUPFAM" id="SSF50729">
    <property type="entry name" value="PH domain-like"/>
    <property type="match status" value="1"/>
</dbReference>
<feature type="compositionally biased region" description="Low complexity" evidence="5">
    <location>
        <begin position="909"/>
        <end position="930"/>
    </location>
</feature>
<dbReference type="SMART" id="SM00320">
    <property type="entry name" value="WD40"/>
    <property type="match status" value="1"/>
</dbReference>
<dbReference type="InterPro" id="IPR046851">
    <property type="entry name" value="NBCH_WD40"/>
</dbReference>
<evidence type="ECO:0000313" key="7">
    <source>
        <dbReference type="Proteomes" id="UP000504617"/>
    </source>
</evidence>
<dbReference type="Proteomes" id="UP000504617">
    <property type="component" value="Unplaced"/>
</dbReference>
<dbReference type="InterPro" id="IPR011993">
    <property type="entry name" value="PH-like_dom_sf"/>
</dbReference>
<dbReference type="InterPro" id="IPR031570">
    <property type="entry name" value="NBEA/BDCP_DUF4704"/>
</dbReference>
<dbReference type="InterPro" id="IPR023362">
    <property type="entry name" value="PH-BEACH_dom"/>
</dbReference>
<dbReference type="PANTHER" id="PTHR13743:SF111">
    <property type="entry name" value="NEUROBEACHIN-LIKE PROTEIN 2"/>
    <property type="match status" value="1"/>
</dbReference>
<dbReference type="GO" id="GO:0005829">
    <property type="term" value="C:cytosol"/>
    <property type="evidence" value="ECO:0007669"/>
    <property type="project" value="TreeGrafter"/>
</dbReference>
<dbReference type="RefSeq" id="XP_013913924.1">
    <property type="nucleotide sequence ID" value="XM_014058449.1"/>
</dbReference>
<dbReference type="GeneID" id="106542653"/>
<dbReference type="CTD" id="23218"/>
<dbReference type="GO" id="GO:0019901">
    <property type="term" value="F:protein kinase binding"/>
    <property type="evidence" value="ECO:0007669"/>
    <property type="project" value="TreeGrafter"/>
</dbReference>
<dbReference type="Pfam" id="PF20426">
    <property type="entry name" value="NBCH_WD40"/>
    <property type="match status" value="1"/>
</dbReference>
<evidence type="ECO:0000256" key="1">
    <source>
        <dbReference type="ARBA" id="ARBA00022574"/>
    </source>
</evidence>
<organism evidence="7 8">
    <name type="scientific">Thamnophis sirtalis</name>
    <dbReference type="NCBI Taxonomy" id="35019"/>
    <lineage>
        <taxon>Eukaryota</taxon>
        <taxon>Metazoa</taxon>
        <taxon>Chordata</taxon>
        <taxon>Craniata</taxon>
        <taxon>Vertebrata</taxon>
        <taxon>Euteleostomi</taxon>
        <taxon>Lepidosauria</taxon>
        <taxon>Squamata</taxon>
        <taxon>Bifurcata</taxon>
        <taxon>Unidentata</taxon>
        <taxon>Episquamata</taxon>
        <taxon>Toxicofera</taxon>
        <taxon>Serpentes</taxon>
        <taxon>Colubroidea</taxon>
        <taxon>Colubridae</taxon>
        <taxon>Natricinae</taxon>
        <taxon>Thamnophis</taxon>
    </lineage>
</organism>
<dbReference type="Pfam" id="PF15787">
    <property type="entry name" value="DUF4704"/>
    <property type="match status" value="1"/>
</dbReference>
<dbReference type="Pfam" id="PF02138">
    <property type="entry name" value="Beach"/>
    <property type="match status" value="1"/>
</dbReference>
<dbReference type="Pfam" id="PF16057">
    <property type="entry name" value="DUF4800"/>
    <property type="match status" value="1"/>
</dbReference>
<protein>
    <submittedName>
        <fullName evidence="8">Neurobeachin-like protein 2</fullName>
    </submittedName>
</protein>
<dbReference type="InterPro" id="IPR050865">
    <property type="entry name" value="BEACH_Domain"/>
</dbReference>
<sequence>MSAVEGDHTATPPRLIHNEQPLLILTQWIPELTSRDLQIFLSEWLKKICKASLQSRTTCVRAGMVGYLLDVLSAAQQNLDRKCTENLVDLLQALGGLSIRPGELRQLLKLLRTENGAGCHPYTVQVVRALSGMARKEGPERALQYFDLMPSMAGIMVPTIQKWPGGGFAFHAWLCLLAEDTKEAPEETGRLKRKQLYSFFTASGTGFEAFFTTEGMLVVAVCTKKEYMTVALPEIPFNDAAWHCVDVVHIVGRRLFSQNLVNIFVDGQLKKVAQLRFPSLSEAFTSCCIGSAGHRTTTTSTIYSPPSHSPDLEFPTHPFLNRSQSFPASLASHTWTPIPPRESIVSTMIAGTQDTEWGMPTSLEGHLGSVAIFYEALQPAQVKAFFLAGPNIASPFKPEGDFGELSSKLLLYYTPQACKSNICLDLSPNHNLDGRLTGHQVVNWDVKDVINCVGGMGALLPLLDQVASQKEESKEIQEINDLVGPELTSSRSAQGLHIPLGKSSEGRLEKNGVAAFLLLVKNFLCGHQVNQESLVQCHGPAIIGALLQKVSIHKHIHRGMFSSRFPTFDLRFHSLQNSFISFSFSFIQSLKYCAVKKKVCGILEVIQTLQKSSPYQDHLFAFLFEPGNVEVFFSLLTQRKFSDEVRERIFKILYKLLKYEKIHERYKHRLKLKDIGYHGFISYLNDIPVSVLFFRCLLEQVLGADSPNYKDLMAVIYLSHRADLTVRLDICRKLFHLIYSQHDMVKHLAKLAGWQDTLTKLYVKESYESRQHSLSSSANGVDFLKLSEQPSMERGKELVGSTSPLASELPDLDVFLPLGYEASDHELSEGLSDLSMSPTNQKYKIFQSYAFKSFDSLELASHSSSSNIMDLPGQGEVHPGGPVDRVYYPLSPFSNSPFELGLDLGSSSSAATLESGNQTPLSLPGTPSPLENFKPFPGPRARKSSSLSNVLDETSYQETLPSDSISNTSNPQLQSLAYVKLHGLLQTASAPRKEQACYLLGKLETPLRASLHTKSETFSWLVPIIRTLMDQCYDALQLQHFLPSLPPTNGSPTFYEDFQIFCTHQEWLTFIEKHVQPTMAQFEMDTFAKSHDHMSNFWNSCYDALLSSNQRKEKEKAESRRKFQELILEPVMKRAKYENIRHTNMLKQINHHHNTVLQQWQALKRLLTSQRSVWADQNPPEVYWKLSNVETYSRMRLKLVPNHHYDRHAEASALRDNLGADGLHNPAESLPLAVAKEAKVSEMQDDQLAEEDLSFLDNHLEPKEQSQREKLLISEDCELITVVAVIPGRLEVTNQQIYFYDSNSEKEETEDGIGHDFKRPLGQLRELHLRRYNLHRSALEFFFIDQANYFLNFKKTGRNKVYFTILSLQLPNQIYQGSRSPQDLLKASGLTQKWVTREISNFEYLMQLNTIAGRTYNDLSQYPVISNEKVGDVVLPKWANSPEDFIHKHRQALGGKAMILSSSLIHQGGLSCGLASKPVQVLYGHEDEVTCVGISTELDMAVSGSKDGTILVHTIRRGQFMKSLKPPCESSLPVTISNLVVGHEGQIVVQTIVGGRASLKDKFALHLYSVNGKHLSSVSLDEQVTSMCVMEEFVVLGTLQCSLQIRDLQRLHLAIPSLVMKVPIHSVSVTKEKSHILVGLEDGKLIVVGAGQPSEVRTGQFHRRLWRSTRRISQVSSGETEYHPTESK</sequence>
<evidence type="ECO:0000256" key="4">
    <source>
        <dbReference type="SAM" id="Coils"/>
    </source>
</evidence>
<keyword evidence="2" id="KW-0677">Repeat</keyword>
<dbReference type="InterPro" id="IPR036322">
    <property type="entry name" value="WD40_repeat_dom_sf"/>
</dbReference>
<feature type="domain" description="BEACH-type PH" evidence="6">
    <location>
        <begin position="1266"/>
        <end position="1366"/>
    </location>
</feature>
<evidence type="ECO:0000256" key="5">
    <source>
        <dbReference type="SAM" id="MobiDB-lite"/>
    </source>
</evidence>
<dbReference type="PROSITE" id="PS51783">
    <property type="entry name" value="PH_BEACH"/>
    <property type="match status" value="1"/>
</dbReference>
<keyword evidence="1 3" id="KW-0853">WD repeat</keyword>
<accession>A0A6I9XE60</accession>
<dbReference type="GO" id="GO:0008104">
    <property type="term" value="P:intracellular protein localization"/>
    <property type="evidence" value="ECO:0007669"/>
    <property type="project" value="TreeGrafter"/>
</dbReference>
<dbReference type="PROSITE" id="PS50082">
    <property type="entry name" value="WD_REPEATS_2"/>
    <property type="match status" value="1"/>
</dbReference>
<evidence type="ECO:0000259" key="6">
    <source>
        <dbReference type="PROSITE" id="PS51783"/>
    </source>
</evidence>
<dbReference type="SUPFAM" id="SSF81837">
    <property type="entry name" value="BEACH domain"/>
    <property type="match status" value="1"/>
</dbReference>
<feature type="repeat" description="WD" evidence="3">
    <location>
        <begin position="1482"/>
        <end position="1523"/>
    </location>
</feature>
<dbReference type="PANTHER" id="PTHR13743">
    <property type="entry name" value="BEIGE/BEACH-RELATED"/>
    <property type="match status" value="1"/>
</dbReference>
<dbReference type="SUPFAM" id="SSF50978">
    <property type="entry name" value="WD40 repeat-like"/>
    <property type="match status" value="1"/>
</dbReference>
<dbReference type="SMART" id="SM01026">
    <property type="entry name" value="Beach"/>
    <property type="match status" value="1"/>
</dbReference>
<dbReference type="Pfam" id="PF14844">
    <property type="entry name" value="PH_BEACH"/>
    <property type="match status" value="1"/>
</dbReference>
<evidence type="ECO:0000256" key="3">
    <source>
        <dbReference type="PROSITE-ProRule" id="PRU00221"/>
    </source>
</evidence>